<evidence type="ECO:0000259" key="1">
    <source>
        <dbReference type="Pfam" id="PF13449"/>
    </source>
</evidence>
<protein>
    <recommendedName>
        <fullName evidence="1">Phytase-like domain-containing protein</fullName>
    </recommendedName>
</protein>
<dbReference type="AlphaFoldDB" id="A0A918V4G8"/>
<reference evidence="2" key="1">
    <citation type="journal article" date="2014" name="Int. J. Syst. Evol. Microbiol.">
        <title>Complete genome sequence of Corynebacterium casei LMG S-19264T (=DSM 44701T), isolated from a smear-ripened cheese.</title>
        <authorList>
            <consortium name="US DOE Joint Genome Institute (JGI-PGF)"/>
            <person name="Walter F."/>
            <person name="Albersmeier A."/>
            <person name="Kalinowski J."/>
            <person name="Ruckert C."/>
        </authorList>
    </citation>
    <scope>NUCLEOTIDE SEQUENCE</scope>
    <source>
        <strain evidence="2">JCM 4834</strain>
    </source>
</reference>
<evidence type="ECO:0000313" key="2">
    <source>
        <dbReference type="EMBL" id="GGZ63251.1"/>
    </source>
</evidence>
<dbReference type="EMBL" id="BMVX01000007">
    <property type="protein sequence ID" value="GGZ63251.1"/>
    <property type="molecule type" value="Genomic_DNA"/>
</dbReference>
<accession>A0A918V4G8</accession>
<proteinExistence type="predicted"/>
<dbReference type="Proteomes" id="UP000634660">
    <property type="component" value="Unassembled WGS sequence"/>
</dbReference>
<comment type="caution">
    <text evidence="2">The sequence shown here is derived from an EMBL/GenBank/DDBJ whole genome shotgun (WGS) entry which is preliminary data.</text>
</comment>
<reference evidence="2" key="2">
    <citation type="submission" date="2020-09" db="EMBL/GenBank/DDBJ databases">
        <authorList>
            <person name="Sun Q."/>
            <person name="Ohkuma M."/>
        </authorList>
    </citation>
    <scope>NUCLEOTIDE SEQUENCE</scope>
    <source>
        <strain evidence="2">JCM 4834</strain>
    </source>
</reference>
<name>A0A918V4G8_9ACTN</name>
<dbReference type="InterPro" id="IPR027372">
    <property type="entry name" value="Phytase-like_dom"/>
</dbReference>
<organism evidence="2 3">
    <name type="scientific">Streptomyces subrutilus</name>
    <dbReference type="NCBI Taxonomy" id="36818"/>
    <lineage>
        <taxon>Bacteria</taxon>
        <taxon>Bacillati</taxon>
        <taxon>Actinomycetota</taxon>
        <taxon>Actinomycetes</taxon>
        <taxon>Kitasatosporales</taxon>
        <taxon>Streptomycetaceae</taxon>
        <taxon>Streptomyces</taxon>
    </lineage>
</organism>
<feature type="domain" description="Phytase-like" evidence="1">
    <location>
        <begin position="41"/>
        <end position="241"/>
    </location>
</feature>
<evidence type="ECO:0000313" key="3">
    <source>
        <dbReference type="Proteomes" id="UP000634660"/>
    </source>
</evidence>
<dbReference type="Pfam" id="PF13449">
    <property type="entry name" value="Phytase-like"/>
    <property type="match status" value="1"/>
</dbReference>
<gene>
    <name evidence="2" type="ORF">GCM10010371_23520</name>
</gene>
<sequence>MFGGHGHGEQTGRGEPVQLRTRQAAFGVPCAGAGTELLAARSGAYRGHLTLPPNYEITSGDLGIRRNKAVEAITFGAGGTMLTSAVEGPLLQDGPEPTLQHGAPVRVTQQSRDGEVLGQFAYPLERIFTAPDGSSTYPPDTGVPAILAHPGDPGRYLVLERTWVAGAGYKIRLFDTTTRGATDVRRIDSLKGHKIVPMRKKLVADLATLGLSRVDNTEGMTWGPTLPDGERTLVLVSDDNFAEDAVTQIVALGIR</sequence>